<organism evidence="2 3">
    <name type="scientific">Ottowia pentelensis</name>
    <dbReference type="NCBI Taxonomy" id="511108"/>
    <lineage>
        <taxon>Bacteria</taxon>
        <taxon>Pseudomonadati</taxon>
        <taxon>Pseudomonadota</taxon>
        <taxon>Betaproteobacteria</taxon>
        <taxon>Burkholderiales</taxon>
        <taxon>Comamonadaceae</taxon>
        <taxon>Ottowia</taxon>
    </lineage>
</organism>
<dbReference type="Pfam" id="PF06983">
    <property type="entry name" value="3-dmu-9_3-mt"/>
    <property type="match status" value="1"/>
</dbReference>
<sequence length="161" mass="17270">MSTPAKNTICLWFDRNAEEAARFYAATFPDSAVGAVHRAPGDYPDGKQGDVLTVEFTVLGIPCLGLNGGPVFKHSEAFSFQVATVDQAETDRYWNAIVGNGGQASACGWCKDRWGLSWQITPIALTRAYTSSDRAAAKRAFDAMMSMGKIDVAAIEAAVRG</sequence>
<evidence type="ECO:0000259" key="1">
    <source>
        <dbReference type="Pfam" id="PF06983"/>
    </source>
</evidence>
<dbReference type="EMBL" id="JBHLTN010000007">
    <property type="protein sequence ID" value="MFC0591815.1"/>
    <property type="molecule type" value="Genomic_DNA"/>
</dbReference>
<dbReference type="InterPro" id="IPR009725">
    <property type="entry name" value="3_dmu_93_MTrfase"/>
</dbReference>
<comment type="caution">
    <text evidence="2">The sequence shown here is derived from an EMBL/GenBank/DDBJ whole genome shotgun (WGS) entry which is preliminary data.</text>
</comment>
<proteinExistence type="predicted"/>
<evidence type="ECO:0000313" key="3">
    <source>
        <dbReference type="Proteomes" id="UP001589834"/>
    </source>
</evidence>
<dbReference type="Gene3D" id="3.10.180.10">
    <property type="entry name" value="2,3-Dihydroxybiphenyl 1,2-Dioxygenase, domain 1"/>
    <property type="match status" value="1"/>
</dbReference>
<gene>
    <name evidence="2" type="ORF">ACFFGG_04525</name>
</gene>
<accession>A0ABV6PPS1</accession>
<dbReference type="PANTHER" id="PTHR33990">
    <property type="entry name" value="PROTEIN YJDN-RELATED"/>
    <property type="match status" value="1"/>
</dbReference>
<dbReference type="PANTHER" id="PTHR33990:SF2">
    <property type="entry name" value="PHNB-LIKE DOMAIN-CONTAINING PROTEIN"/>
    <property type="match status" value="1"/>
</dbReference>
<dbReference type="RefSeq" id="WP_377480314.1">
    <property type="nucleotide sequence ID" value="NZ_JBHLTN010000007.1"/>
</dbReference>
<evidence type="ECO:0000313" key="2">
    <source>
        <dbReference type="EMBL" id="MFC0591815.1"/>
    </source>
</evidence>
<dbReference type="InterPro" id="IPR028973">
    <property type="entry name" value="PhnB-like"/>
</dbReference>
<keyword evidence="3" id="KW-1185">Reference proteome</keyword>
<name>A0ABV6PPS1_9BURK</name>
<dbReference type="PIRSF" id="PIRSF021700">
    <property type="entry name" value="3_dmu_93_MTrfase"/>
    <property type="match status" value="1"/>
</dbReference>
<dbReference type="InterPro" id="IPR029068">
    <property type="entry name" value="Glyas_Bleomycin-R_OHBP_Dase"/>
</dbReference>
<protein>
    <submittedName>
        <fullName evidence="2">VOC family protein</fullName>
    </submittedName>
</protein>
<reference evidence="2 3" key="1">
    <citation type="submission" date="2024-09" db="EMBL/GenBank/DDBJ databases">
        <authorList>
            <person name="Sun Q."/>
            <person name="Mori K."/>
        </authorList>
    </citation>
    <scope>NUCLEOTIDE SEQUENCE [LARGE SCALE GENOMIC DNA]</scope>
    <source>
        <strain evidence="2 3">NCAIM B.02336</strain>
    </source>
</reference>
<dbReference type="Proteomes" id="UP001589834">
    <property type="component" value="Unassembled WGS sequence"/>
</dbReference>
<dbReference type="CDD" id="cd06588">
    <property type="entry name" value="PhnB_like"/>
    <property type="match status" value="1"/>
</dbReference>
<dbReference type="SUPFAM" id="SSF54593">
    <property type="entry name" value="Glyoxalase/Bleomycin resistance protein/Dihydroxybiphenyl dioxygenase"/>
    <property type="match status" value="1"/>
</dbReference>
<feature type="domain" description="PhnB-like" evidence="1">
    <location>
        <begin position="6"/>
        <end position="121"/>
    </location>
</feature>